<gene>
    <name evidence="4" type="ORF">SAMN05421823_11182</name>
</gene>
<dbReference type="STRING" id="1075417.SAMN05421823_11182"/>
<accession>A0A1G9RAH7</accession>
<sequence length="288" mass="33315">MSTLKPLLKVLLGAALLTTAACASRQPTTAPDGWQLVWSDEFDQDGPPDPANWTFETGFVRNEEAQWYQPQNARCADGLLRIEARRETLPNPHYDPKGTDWRTRRPQADYTSACLTTQGLHQWQYGRFEMRGRIDTRAGRWPAFWTLGVEGEWPRNGEIDIMEYYRGMLLANVAWGTSERWQAHWDDTHLPLDSLGDAAWSDRFHIWRMDWDADHIRLYVDDRLLNETDLHTTRNEDGTGKNPFHQPHYLLLNLAIGGMNGGDPTPTEFPARFEVDYVRVYQRTNGRP</sequence>
<evidence type="ECO:0000256" key="1">
    <source>
        <dbReference type="ARBA" id="ARBA00006865"/>
    </source>
</evidence>
<evidence type="ECO:0000313" key="4">
    <source>
        <dbReference type="EMBL" id="SDM19857.1"/>
    </source>
</evidence>
<dbReference type="PANTHER" id="PTHR10963:SF55">
    <property type="entry name" value="GLYCOSIDE HYDROLASE FAMILY 16 PROTEIN"/>
    <property type="match status" value="1"/>
</dbReference>
<feature type="signal peptide" evidence="2">
    <location>
        <begin position="1"/>
        <end position="23"/>
    </location>
</feature>
<dbReference type="OrthoDB" id="9776255at2"/>
<keyword evidence="5" id="KW-1185">Reference proteome</keyword>
<dbReference type="CDD" id="cd08023">
    <property type="entry name" value="GH16_laminarinase_like"/>
    <property type="match status" value="1"/>
</dbReference>
<comment type="similarity">
    <text evidence="1">Belongs to the glycosyl hydrolase 16 family.</text>
</comment>
<keyword evidence="4" id="KW-0378">Hydrolase</keyword>
<feature type="domain" description="GH16" evidence="3">
    <location>
        <begin position="23"/>
        <end position="286"/>
    </location>
</feature>
<dbReference type="GO" id="GO:0004553">
    <property type="term" value="F:hydrolase activity, hydrolyzing O-glycosyl compounds"/>
    <property type="evidence" value="ECO:0007669"/>
    <property type="project" value="InterPro"/>
</dbReference>
<dbReference type="RefSeq" id="WP_089686601.1">
    <property type="nucleotide sequence ID" value="NZ_FNFO01000011.1"/>
</dbReference>
<protein>
    <submittedName>
        <fullName evidence="4">Glycosyl hydrolases family 16</fullName>
    </submittedName>
</protein>
<dbReference type="InterPro" id="IPR050546">
    <property type="entry name" value="Glycosyl_Hydrlase_16"/>
</dbReference>
<dbReference type="InterPro" id="IPR000757">
    <property type="entry name" value="Beta-glucanase-like"/>
</dbReference>
<dbReference type="Gene3D" id="2.60.120.200">
    <property type="match status" value="1"/>
</dbReference>
<evidence type="ECO:0000313" key="5">
    <source>
        <dbReference type="Proteomes" id="UP000198510"/>
    </source>
</evidence>
<feature type="chain" id="PRO_5011770430" evidence="2">
    <location>
        <begin position="24"/>
        <end position="288"/>
    </location>
</feature>
<dbReference type="PROSITE" id="PS51762">
    <property type="entry name" value="GH16_2"/>
    <property type="match status" value="1"/>
</dbReference>
<dbReference type="GO" id="GO:0005975">
    <property type="term" value="P:carbohydrate metabolic process"/>
    <property type="evidence" value="ECO:0007669"/>
    <property type="project" value="InterPro"/>
</dbReference>
<reference evidence="4 5" key="1">
    <citation type="submission" date="2016-10" db="EMBL/GenBank/DDBJ databases">
        <authorList>
            <person name="de Groot N.N."/>
        </authorList>
    </citation>
    <scope>NUCLEOTIDE SEQUENCE [LARGE SCALE GENOMIC DNA]</scope>
    <source>
        <strain evidence="4 5">DSM 25186</strain>
    </source>
</reference>
<organism evidence="4 5">
    <name type="scientific">Catalinimonas alkaloidigena</name>
    <dbReference type="NCBI Taxonomy" id="1075417"/>
    <lineage>
        <taxon>Bacteria</taxon>
        <taxon>Pseudomonadati</taxon>
        <taxon>Bacteroidota</taxon>
        <taxon>Cytophagia</taxon>
        <taxon>Cytophagales</taxon>
        <taxon>Catalimonadaceae</taxon>
        <taxon>Catalinimonas</taxon>
    </lineage>
</organism>
<dbReference type="SUPFAM" id="SSF49899">
    <property type="entry name" value="Concanavalin A-like lectins/glucanases"/>
    <property type="match status" value="1"/>
</dbReference>
<proteinExistence type="inferred from homology"/>
<evidence type="ECO:0000256" key="2">
    <source>
        <dbReference type="SAM" id="SignalP"/>
    </source>
</evidence>
<dbReference type="Pfam" id="PF00722">
    <property type="entry name" value="Glyco_hydro_16"/>
    <property type="match status" value="1"/>
</dbReference>
<dbReference type="EMBL" id="FNFO01000011">
    <property type="protein sequence ID" value="SDM19857.1"/>
    <property type="molecule type" value="Genomic_DNA"/>
</dbReference>
<name>A0A1G9RAH7_9BACT</name>
<evidence type="ECO:0000259" key="3">
    <source>
        <dbReference type="PROSITE" id="PS51762"/>
    </source>
</evidence>
<keyword evidence="2" id="KW-0732">Signal</keyword>
<dbReference type="PANTHER" id="PTHR10963">
    <property type="entry name" value="GLYCOSYL HYDROLASE-RELATED"/>
    <property type="match status" value="1"/>
</dbReference>
<dbReference type="InterPro" id="IPR013320">
    <property type="entry name" value="ConA-like_dom_sf"/>
</dbReference>
<dbReference type="AlphaFoldDB" id="A0A1G9RAH7"/>
<dbReference type="PROSITE" id="PS51257">
    <property type="entry name" value="PROKAR_LIPOPROTEIN"/>
    <property type="match status" value="1"/>
</dbReference>
<dbReference type="Proteomes" id="UP000198510">
    <property type="component" value="Unassembled WGS sequence"/>
</dbReference>